<gene>
    <name evidence="1" type="ORF">BJY01DRAFT_218937</name>
</gene>
<accession>A0ABR4JIP9</accession>
<protein>
    <submittedName>
        <fullName evidence="1">Uncharacterized protein</fullName>
    </submittedName>
</protein>
<proteinExistence type="predicted"/>
<dbReference type="Proteomes" id="UP001610446">
    <property type="component" value="Unassembled WGS sequence"/>
</dbReference>
<reference evidence="1 2" key="1">
    <citation type="submission" date="2024-07" db="EMBL/GenBank/DDBJ databases">
        <title>Section-level genome sequencing and comparative genomics of Aspergillus sections Usti and Cavernicolus.</title>
        <authorList>
            <consortium name="Lawrence Berkeley National Laboratory"/>
            <person name="Nybo J.L."/>
            <person name="Vesth T.C."/>
            <person name="Theobald S."/>
            <person name="Frisvad J.C."/>
            <person name="Larsen T.O."/>
            <person name="Kjaerboelling I."/>
            <person name="Rothschild-Mancinelli K."/>
            <person name="Lyhne E.K."/>
            <person name="Kogle M.E."/>
            <person name="Barry K."/>
            <person name="Clum A."/>
            <person name="Na H."/>
            <person name="Ledsgaard L."/>
            <person name="Lin J."/>
            <person name="Lipzen A."/>
            <person name="Kuo A."/>
            <person name="Riley R."/>
            <person name="Mondo S."/>
            <person name="Labutti K."/>
            <person name="Haridas S."/>
            <person name="Pangalinan J."/>
            <person name="Salamov A.A."/>
            <person name="Simmons B.A."/>
            <person name="Magnuson J.K."/>
            <person name="Chen J."/>
            <person name="Drula E."/>
            <person name="Henrissat B."/>
            <person name="Wiebenga A."/>
            <person name="Lubbers R.J."/>
            <person name="Gomes A.C."/>
            <person name="Makela M.R."/>
            <person name="Stajich J."/>
            <person name="Grigoriev I.V."/>
            <person name="Mortensen U.H."/>
            <person name="De Vries R.P."/>
            <person name="Baker S.E."/>
            <person name="Andersen M.R."/>
        </authorList>
    </citation>
    <scope>NUCLEOTIDE SEQUENCE [LARGE SCALE GENOMIC DNA]</scope>
    <source>
        <strain evidence="1 2">CBS 123904</strain>
    </source>
</reference>
<comment type="caution">
    <text evidence="1">The sequence shown here is derived from an EMBL/GenBank/DDBJ whole genome shotgun (WGS) entry which is preliminary data.</text>
</comment>
<evidence type="ECO:0000313" key="2">
    <source>
        <dbReference type="Proteomes" id="UP001610446"/>
    </source>
</evidence>
<organism evidence="1 2">
    <name type="scientific">Aspergillus pseudoustus</name>
    <dbReference type="NCBI Taxonomy" id="1810923"/>
    <lineage>
        <taxon>Eukaryota</taxon>
        <taxon>Fungi</taxon>
        <taxon>Dikarya</taxon>
        <taxon>Ascomycota</taxon>
        <taxon>Pezizomycotina</taxon>
        <taxon>Eurotiomycetes</taxon>
        <taxon>Eurotiomycetidae</taxon>
        <taxon>Eurotiales</taxon>
        <taxon>Aspergillaceae</taxon>
        <taxon>Aspergillus</taxon>
        <taxon>Aspergillus subgen. Nidulantes</taxon>
    </lineage>
</organism>
<dbReference type="EMBL" id="JBFXLU010000127">
    <property type="protein sequence ID" value="KAL2839913.1"/>
    <property type="molecule type" value="Genomic_DNA"/>
</dbReference>
<keyword evidence="2" id="KW-1185">Reference proteome</keyword>
<name>A0ABR4JIP9_9EURO</name>
<evidence type="ECO:0000313" key="1">
    <source>
        <dbReference type="EMBL" id="KAL2839913.1"/>
    </source>
</evidence>
<sequence length="56" mass="6221">MRNMTTESSVRETKISPLMPNYSATSTAVDSPFSPGRPWTTIPLTTLISLRHILES</sequence>